<evidence type="ECO:0000256" key="4">
    <source>
        <dbReference type="SAM" id="Phobius"/>
    </source>
</evidence>
<feature type="compositionally biased region" description="Low complexity" evidence="3">
    <location>
        <begin position="215"/>
        <end position="231"/>
    </location>
</feature>
<accession>A0A437PYH6</accession>
<keyword evidence="4" id="KW-0472">Membrane</keyword>
<feature type="region of interest" description="Disordered" evidence="3">
    <location>
        <begin position="87"/>
        <end position="155"/>
    </location>
</feature>
<proteinExistence type="predicted"/>
<dbReference type="OrthoDB" id="4350643at2"/>
<evidence type="ECO:0000256" key="2">
    <source>
        <dbReference type="ARBA" id="ARBA00023163"/>
    </source>
</evidence>
<keyword evidence="2" id="KW-0804">Transcription</keyword>
<reference evidence="5 6" key="1">
    <citation type="submission" date="2019-01" db="EMBL/GenBank/DDBJ databases">
        <title>Genome sequences of Streptomyces and Rhizobium isolates collected from root and soil.</title>
        <authorList>
            <person name="Chhettri S."/>
            <person name="Sevigny J.L."/>
            <person name="Sen A."/>
            <person name="Ennis N."/>
            <person name="Tisa L."/>
        </authorList>
    </citation>
    <scope>NUCLEOTIDE SEQUENCE [LARGE SCALE GENOMIC DNA]</scope>
    <source>
        <strain evidence="5 6">San01</strain>
    </source>
</reference>
<dbReference type="RefSeq" id="WP_127827534.1">
    <property type="nucleotide sequence ID" value="NZ_RZYA01000003.1"/>
</dbReference>
<evidence type="ECO:0000313" key="5">
    <source>
        <dbReference type="EMBL" id="RVU27273.1"/>
    </source>
</evidence>
<evidence type="ECO:0000256" key="1">
    <source>
        <dbReference type="ARBA" id="ARBA00023015"/>
    </source>
</evidence>
<dbReference type="AlphaFoldDB" id="A0A437PYH6"/>
<keyword evidence="6" id="KW-1185">Reference proteome</keyword>
<gene>
    <name evidence="5" type="ORF">EOT10_08855</name>
</gene>
<sequence>MTSTTDTAEHPEVSEISELTEGLLSPSRTADVRQHLDGCELCADVYASLEEIRGMLGTLPGPPHMPADIAGRIDAALAAEALLDTSASVPAEDADEPEAAERPGAVIDEPQSVSAVSRETSSADSPSTSADRPSGRPRAATGPGRGGRTRSRRRRGAALGAVFTAAAIGLGVLLLQNGGTPTGAPESGVPRRASSALSFSEKTLEDQVQNLLTENSSAPTDSSTSSTSNPSVDIQQTAPKTPRSNSPMRGKAVTVPDCIQRGTGRETPALAVERGDYKGTTAYLVVLPHESDPSQVSAYVIDAACVKQASSTPGKLLLTHSYARR</sequence>
<organism evidence="5 6">
    <name type="scientific">Streptomyces antnestii</name>
    <dbReference type="NCBI Taxonomy" id="2494256"/>
    <lineage>
        <taxon>Bacteria</taxon>
        <taxon>Bacillati</taxon>
        <taxon>Actinomycetota</taxon>
        <taxon>Actinomycetes</taxon>
        <taxon>Kitasatosporales</taxon>
        <taxon>Streptomycetaceae</taxon>
        <taxon>Streptomyces</taxon>
    </lineage>
</organism>
<feature type="transmembrane region" description="Helical" evidence="4">
    <location>
        <begin position="157"/>
        <end position="175"/>
    </location>
</feature>
<name>A0A437PYH6_9ACTN</name>
<keyword evidence="4" id="KW-0812">Transmembrane</keyword>
<protein>
    <recommendedName>
        <fullName evidence="7">Zf-HC2 domain-containing protein</fullName>
    </recommendedName>
</protein>
<comment type="caution">
    <text evidence="5">The sequence shown here is derived from an EMBL/GenBank/DDBJ whole genome shotgun (WGS) entry which is preliminary data.</text>
</comment>
<feature type="compositionally biased region" description="Polar residues" evidence="3">
    <location>
        <begin position="232"/>
        <end position="247"/>
    </location>
</feature>
<dbReference type="EMBL" id="RZYA01000003">
    <property type="protein sequence ID" value="RVU27273.1"/>
    <property type="molecule type" value="Genomic_DNA"/>
</dbReference>
<keyword evidence="1" id="KW-0805">Transcription regulation</keyword>
<keyword evidence="4" id="KW-1133">Transmembrane helix</keyword>
<evidence type="ECO:0000313" key="6">
    <source>
        <dbReference type="Proteomes" id="UP000283128"/>
    </source>
</evidence>
<feature type="compositionally biased region" description="Low complexity" evidence="3">
    <location>
        <begin position="117"/>
        <end position="142"/>
    </location>
</feature>
<dbReference type="Proteomes" id="UP000283128">
    <property type="component" value="Unassembled WGS sequence"/>
</dbReference>
<evidence type="ECO:0008006" key="7">
    <source>
        <dbReference type="Google" id="ProtNLM"/>
    </source>
</evidence>
<dbReference type="InterPro" id="IPR041916">
    <property type="entry name" value="Anti_sigma_zinc_sf"/>
</dbReference>
<feature type="region of interest" description="Disordered" evidence="3">
    <location>
        <begin position="215"/>
        <end position="254"/>
    </location>
</feature>
<evidence type="ECO:0000256" key="3">
    <source>
        <dbReference type="SAM" id="MobiDB-lite"/>
    </source>
</evidence>
<dbReference type="Gene3D" id="1.10.10.1320">
    <property type="entry name" value="Anti-sigma factor, zinc-finger domain"/>
    <property type="match status" value="1"/>
</dbReference>